<dbReference type="AlphaFoldDB" id="A0A543I9L1"/>
<dbReference type="OrthoDB" id="1910498at2"/>
<organism evidence="3 4">
    <name type="scientific">Actinomadura hallensis</name>
    <dbReference type="NCBI Taxonomy" id="337895"/>
    <lineage>
        <taxon>Bacteria</taxon>
        <taxon>Bacillati</taxon>
        <taxon>Actinomycetota</taxon>
        <taxon>Actinomycetes</taxon>
        <taxon>Streptosporangiales</taxon>
        <taxon>Thermomonosporaceae</taxon>
        <taxon>Actinomadura</taxon>
    </lineage>
</organism>
<gene>
    <name evidence="3" type="ORF">FHX41_0887</name>
</gene>
<dbReference type="SUPFAM" id="SSF51735">
    <property type="entry name" value="NAD(P)-binding Rossmann-fold domains"/>
    <property type="match status" value="1"/>
</dbReference>
<evidence type="ECO:0000256" key="1">
    <source>
        <dbReference type="SAM" id="MobiDB-lite"/>
    </source>
</evidence>
<dbReference type="EMBL" id="VFPO01000001">
    <property type="protein sequence ID" value="TQM67282.1"/>
    <property type="molecule type" value="Genomic_DNA"/>
</dbReference>
<dbReference type="PANTHER" id="PTHR43796:SF2">
    <property type="entry name" value="CARBOXYNORSPERMIDINE SYNTHASE"/>
    <property type="match status" value="1"/>
</dbReference>
<evidence type="ECO:0000313" key="3">
    <source>
        <dbReference type="EMBL" id="TQM67282.1"/>
    </source>
</evidence>
<dbReference type="Proteomes" id="UP000316706">
    <property type="component" value="Unassembled WGS sequence"/>
</dbReference>
<dbReference type="Gene3D" id="3.40.50.720">
    <property type="entry name" value="NAD(P)-binding Rossmann-like Domain"/>
    <property type="match status" value="1"/>
</dbReference>
<sequence length="356" mass="37256">MERVLVLGGYGAVGREAVAGLRGHVPEIVVAGRDIAKARTVDGAIPMRIDLRHDDLDEALTGVDAVVMCAERENVRVAEACLRRGVHYVDVSASREILSGIERLNGLAVERKATAVLSVGLAPGVTNLLARAFIADSSGGNAEPGSTAPGSTAPDATGIDIGVLVGSGEHGPSAVEWTLDSLGEIGESWRMRFPEPYGVRTVHRFPFSDQYTLPGRVRTGLCLDSRALTALLPRLARFRDVGAVRAAARRVRVGGDGFAVAVASGGSVRAFSGRRQSRATGLAAALVVRRLDGTAPGVHHIEDAVGPDFLTELADEGFELSRYSEAPHGAARASAARPSAGSHDAARHGASHYDAR</sequence>
<name>A0A543I9L1_9ACTN</name>
<feature type="compositionally biased region" description="Low complexity" evidence="1">
    <location>
        <begin position="329"/>
        <end position="343"/>
    </location>
</feature>
<protein>
    <submittedName>
        <fullName evidence="3">Saccharopine dehydrogenase-like protein</fullName>
    </submittedName>
</protein>
<dbReference type="PANTHER" id="PTHR43796">
    <property type="entry name" value="CARBOXYNORSPERMIDINE SYNTHASE"/>
    <property type="match status" value="1"/>
</dbReference>
<feature type="compositionally biased region" description="Basic and acidic residues" evidence="1">
    <location>
        <begin position="344"/>
        <end position="356"/>
    </location>
</feature>
<reference evidence="3 4" key="1">
    <citation type="submission" date="2019-06" db="EMBL/GenBank/DDBJ databases">
        <title>Sequencing the genomes of 1000 actinobacteria strains.</title>
        <authorList>
            <person name="Klenk H.-P."/>
        </authorList>
    </citation>
    <scope>NUCLEOTIDE SEQUENCE [LARGE SCALE GENOMIC DNA]</scope>
    <source>
        <strain evidence="3 4">DSM 45043</strain>
    </source>
</reference>
<dbReference type="RefSeq" id="WP_141966311.1">
    <property type="nucleotide sequence ID" value="NZ_VFPO01000001.1"/>
</dbReference>
<proteinExistence type="predicted"/>
<comment type="caution">
    <text evidence="3">The sequence shown here is derived from an EMBL/GenBank/DDBJ whole genome shotgun (WGS) entry which is preliminary data.</text>
</comment>
<accession>A0A543I9L1</accession>
<feature type="region of interest" description="Disordered" evidence="1">
    <location>
        <begin position="329"/>
        <end position="356"/>
    </location>
</feature>
<dbReference type="Pfam" id="PF03435">
    <property type="entry name" value="Sacchrp_dh_NADP"/>
    <property type="match status" value="1"/>
</dbReference>
<evidence type="ECO:0000259" key="2">
    <source>
        <dbReference type="Pfam" id="PF03435"/>
    </source>
</evidence>
<evidence type="ECO:0000313" key="4">
    <source>
        <dbReference type="Proteomes" id="UP000316706"/>
    </source>
</evidence>
<keyword evidence="4" id="KW-1185">Reference proteome</keyword>
<feature type="domain" description="Saccharopine dehydrogenase NADP binding" evidence="2">
    <location>
        <begin position="4"/>
        <end position="93"/>
    </location>
</feature>
<dbReference type="InterPro" id="IPR036291">
    <property type="entry name" value="NAD(P)-bd_dom_sf"/>
</dbReference>
<dbReference type="InterPro" id="IPR005097">
    <property type="entry name" value="Sacchrp_dh_NADP-bd"/>
</dbReference>